<dbReference type="Proteomes" id="UP000006352">
    <property type="component" value="Unassembled WGS sequence"/>
</dbReference>
<dbReference type="InterPro" id="IPR007150">
    <property type="entry name" value="HUS1/Mec3"/>
</dbReference>
<dbReference type="PANTHER" id="PTHR12900:SF0">
    <property type="entry name" value="CHECKPOINT PROTEIN"/>
    <property type="match status" value="1"/>
</dbReference>
<dbReference type="OrthoDB" id="337750at2759"/>
<dbReference type="InterPro" id="IPR046938">
    <property type="entry name" value="DNA_clamp_sf"/>
</dbReference>
<evidence type="ECO:0000313" key="6">
    <source>
        <dbReference type="EMBL" id="CCL99927.1"/>
    </source>
</evidence>
<dbReference type="InterPro" id="IPR016580">
    <property type="entry name" value="HUS1"/>
</dbReference>
<keyword evidence="7" id="KW-1185">Reference proteome</keyword>
<dbReference type="InParanoid" id="J4HU55"/>
<evidence type="ECO:0000256" key="5">
    <source>
        <dbReference type="SAM" id="MobiDB-lite"/>
    </source>
</evidence>
<proteinExistence type="inferred from homology"/>
<evidence type="ECO:0000256" key="4">
    <source>
        <dbReference type="PIRNR" id="PIRNR011312"/>
    </source>
</evidence>
<dbReference type="Pfam" id="PF04005">
    <property type="entry name" value="Hus1"/>
    <property type="match status" value="1"/>
</dbReference>
<dbReference type="STRING" id="599839.J4HU55"/>
<comment type="subcellular location">
    <subcellularLocation>
        <location evidence="1">Nucleus</location>
    </subcellularLocation>
</comment>
<evidence type="ECO:0000256" key="1">
    <source>
        <dbReference type="ARBA" id="ARBA00004123"/>
    </source>
</evidence>
<dbReference type="GO" id="GO:0006289">
    <property type="term" value="P:nucleotide-excision repair"/>
    <property type="evidence" value="ECO:0007669"/>
    <property type="project" value="TreeGrafter"/>
</dbReference>
<dbReference type="HOGENOM" id="CLU_035754_2_0_1"/>
<feature type="region of interest" description="Disordered" evidence="5">
    <location>
        <begin position="218"/>
        <end position="238"/>
    </location>
</feature>
<dbReference type="EMBL" id="HE796957">
    <property type="protein sequence ID" value="CCL99927.1"/>
    <property type="molecule type" value="Genomic_DNA"/>
</dbReference>
<evidence type="ECO:0000256" key="3">
    <source>
        <dbReference type="ARBA" id="ARBA00023242"/>
    </source>
</evidence>
<comment type="similarity">
    <text evidence="2 4">Belongs to the HUS1 family.</text>
</comment>
<dbReference type="Gene3D" id="3.70.10.10">
    <property type="match status" value="1"/>
</dbReference>
<evidence type="ECO:0000313" key="7">
    <source>
        <dbReference type="Proteomes" id="UP000006352"/>
    </source>
</evidence>
<dbReference type="GO" id="GO:0005730">
    <property type="term" value="C:nucleolus"/>
    <property type="evidence" value="ECO:0007669"/>
    <property type="project" value="InterPro"/>
</dbReference>
<sequence length="276" mass="30368">MRFRADIGNANTFFKIWQAIEKQQKRCIIRFSENEMRIICNNDVNEGGIQVWSQIKARSLFTEYRVESNANNEITMTISTEALLSALRSASTPAGQTGSFAADADVVMRLIKKNGQAVLSFGISGTTRNGRQVRIAHDVRIDVMRPNDVQRLKEPMCPEPEVHIVLPPLAKLRTVVERLKPLAGDVVAIRANGSGCLQLSAQTDSARVDVSWKGLANPAMTRDANSQDPDAGDDSDMHDSSQMYGVLVSLKSLQKFLSSHVVSTTTIACMCVTQDL</sequence>
<dbReference type="GO" id="GO:0035861">
    <property type="term" value="C:site of double-strand break"/>
    <property type="evidence" value="ECO:0007669"/>
    <property type="project" value="TreeGrafter"/>
</dbReference>
<dbReference type="AlphaFoldDB" id="J4HU55"/>
<dbReference type="GO" id="GO:0000723">
    <property type="term" value="P:telomere maintenance"/>
    <property type="evidence" value="ECO:0007669"/>
    <property type="project" value="TreeGrafter"/>
</dbReference>
<accession>J4HU55</accession>
<dbReference type="GO" id="GO:0044778">
    <property type="term" value="P:meiotic DNA integrity checkpoint signaling"/>
    <property type="evidence" value="ECO:0007669"/>
    <property type="project" value="TreeGrafter"/>
</dbReference>
<dbReference type="FunCoup" id="J4HU55">
    <property type="interactions" value="323"/>
</dbReference>
<dbReference type="GeneID" id="24094838"/>
<dbReference type="GO" id="GO:0030896">
    <property type="term" value="C:checkpoint clamp complex"/>
    <property type="evidence" value="ECO:0007669"/>
    <property type="project" value="InterPro"/>
</dbReference>
<dbReference type="SUPFAM" id="SSF55979">
    <property type="entry name" value="DNA clamp"/>
    <property type="match status" value="1"/>
</dbReference>
<dbReference type="GO" id="GO:0000724">
    <property type="term" value="P:double-strand break repair via homologous recombination"/>
    <property type="evidence" value="ECO:0007669"/>
    <property type="project" value="TreeGrafter"/>
</dbReference>
<dbReference type="RefSeq" id="XP_012179210.1">
    <property type="nucleotide sequence ID" value="XM_012323820.1"/>
</dbReference>
<organism evidence="6 7">
    <name type="scientific">Fibroporia radiculosa</name>
    <dbReference type="NCBI Taxonomy" id="599839"/>
    <lineage>
        <taxon>Eukaryota</taxon>
        <taxon>Fungi</taxon>
        <taxon>Dikarya</taxon>
        <taxon>Basidiomycota</taxon>
        <taxon>Agaricomycotina</taxon>
        <taxon>Agaricomycetes</taxon>
        <taxon>Polyporales</taxon>
        <taxon>Fibroporiaceae</taxon>
        <taxon>Fibroporia</taxon>
    </lineage>
</organism>
<evidence type="ECO:0000256" key="2">
    <source>
        <dbReference type="ARBA" id="ARBA00005563"/>
    </source>
</evidence>
<gene>
    <name evidence="6" type="ORF">FIBRA_01952</name>
</gene>
<dbReference type="GO" id="GO:0031573">
    <property type="term" value="P:mitotic intra-S DNA damage checkpoint signaling"/>
    <property type="evidence" value="ECO:0007669"/>
    <property type="project" value="TreeGrafter"/>
</dbReference>
<keyword evidence="3" id="KW-0539">Nucleus</keyword>
<name>J4HU55_9APHY</name>
<protein>
    <recommendedName>
        <fullName evidence="4">Checkpoint protein</fullName>
    </recommendedName>
</protein>
<dbReference type="GO" id="GO:0033314">
    <property type="term" value="P:mitotic DNA replication checkpoint signaling"/>
    <property type="evidence" value="ECO:0007669"/>
    <property type="project" value="TreeGrafter"/>
</dbReference>
<reference evidence="6 7" key="1">
    <citation type="journal article" date="2012" name="Appl. Environ. Microbiol.">
        <title>Short-read sequencing for genomic analysis of the brown rot fungus Fibroporia radiculosa.</title>
        <authorList>
            <person name="Tang J.D."/>
            <person name="Perkins A.D."/>
            <person name="Sonstegard T.S."/>
            <person name="Schroeder S.G."/>
            <person name="Burgess S.C."/>
            <person name="Diehl S.V."/>
        </authorList>
    </citation>
    <scope>NUCLEOTIDE SEQUENCE [LARGE SCALE GENOMIC DNA]</scope>
    <source>
        <strain evidence="6 7">TFFH 294</strain>
    </source>
</reference>
<dbReference type="PIRSF" id="PIRSF011312">
    <property type="entry name" value="Cell_cycle_HUS1"/>
    <property type="match status" value="1"/>
</dbReference>
<dbReference type="PANTHER" id="PTHR12900">
    <property type="entry name" value="MITOTIC AND DNA DAMAGE CHECKPOINT PROTEIN HUS1"/>
    <property type="match status" value="1"/>
</dbReference>